<reference evidence="3" key="1">
    <citation type="journal article" date="2019" name="Int. J. Syst. Evol. Microbiol.">
        <title>The Global Catalogue of Microorganisms (GCM) 10K type strain sequencing project: providing services to taxonomists for standard genome sequencing and annotation.</title>
        <authorList>
            <consortium name="The Broad Institute Genomics Platform"/>
            <consortium name="The Broad Institute Genome Sequencing Center for Infectious Disease"/>
            <person name="Wu L."/>
            <person name="Ma J."/>
        </authorList>
    </citation>
    <scope>NUCLEOTIDE SEQUENCE [LARGE SCALE GENOMIC DNA]</scope>
    <source>
        <strain evidence="3">CGMCC 1.7003</strain>
    </source>
</reference>
<evidence type="ECO:0000313" key="3">
    <source>
        <dbReference type="Proteomes" id="UP000659697"/>
    </source>
</evidence>
<sequence length="147" mass="16809">MTEPRKYLPTHVSNTIWAELKLPSEDHKVRALVKSGFSVELLSNVANIIGFRLTLVAHSLGITSSMLARRRKHGYFNREESDRIFCLIKVIERANDFFEDDQKSVRQWMQTSLPALGQKQPIEMLQTTADTIAVLNLITRLEFGVHS</sequence>
<dbReference type="InterPro" id="IPR011979">
    <property type="entry name" value="Antitox_Xre"/>
</dbReference>
<dbReference type="InterPro" id="IPR024467">
    <property type="entry name" value="Xre/MbcA/ParS-like_toxin-bd"/>
</dbReference>
<comment type="caution">
    <text evidence="2">The sequence shown here is derived from an EMBL/GenBank/DDBJ whole genome shotgun (WGS) entry which is preliminary data.</text>
</comment>
<dbReference type="Pfam" id="PF09722">
    <property type="entry name" value="Xre_MbcA_ParS_C"/>
    <property type="match status" value="1"/>
</dbReference>
<name>A0ABQ3L1F4_9ALTE</name>
<proteinExistence type="predicted"/>
<organism evidence="2 3">
    <name type="scientific">Alishewanella longhuensis</name>
    <dbReference type="NCBI Taxonomy" id="1091037"/>
    <lineage>
        <taxon>Bacteria</taxon>
        <taxon>Pseudomonadati</taxon>
        <taxon>Pseudomonadota</taxon>
        <taxon>Gammaproteobacteria</taxon>
        <taxon>Alteromonadales</taxon>
        <taxon>Alteromonadaceae</taxon>
        <taxon>Alishewanella</taxon>
    </lineage>
</organism>
<dbReference type="EMBL" id="BNAO01000008">
    <property type="protein sequence ID" value="GHG74237.1"/>
    <property type="molecule type" value="Genomic_DNA"/>
</dbReference>
<feature type="domain" description="Antitoxin Xre/MbcA/ParS-like toxin-binding" evidence="1">
    <location>
        <begin position="94"/>
        <end position="144"/>
    </location>
</feature>
<evidence type="ECO:0000259" key="1">
    <source>
        <dbReference type="Pfam" id="PF09722"/>
    </source>
</evidence>
<dbReference type="RefSeq" id="WP_189433616.1">
    <property type="nucleotide sequence ID" value="NZ_BNAO01000008.1"/>
</dbReference>
<dbReference type="NCBIfam" id="TIGR02293">
    <property type="entry name" value="TAS_TIGR02293"/>
    <property type="match status" value="1"/>
</dbReference>
<keyword evidence="3" id="KW-1185">Reference proteome</keyword>
<gene>
    <name evidence="2" type="ORF">GCM10010919_27550</name>
</gene>
<accession>A0ABQ3L1F4</accession>
<protein>
    <submittedName>
        <fullName evidence="2">Antitoxin</fullName>
    </submittedName>
</protein>
<evidence type="ECO:0000313" key="2">
    <source>
        <dbReference type="EMBL" id="GHG74237.1"/>
    </source>
</evidence>
<dbReference type="Proteomes" id="UP000659697">
    <property type="component" value="Unassembled WGS sequence"/>
</dbReference>